<feature type="compositionally biased region" description="Basic and acidic residues" evidence="1">
    <location>
        <begin position="260"/>
        <end position="305"/>
    </location>
</feature>
<evidence type="ECO:0000259" key="2">
    <source>
        <dbReference type="Pfam" id="PF24034"/>
    </source>
</evidence>
<dbReference type="InterPro" id="IPR036390">
    <property type="entry name" value="WH_DNA-bd_sf"/>
</dbReference>
<reference evidence="4 5" key="1">
    <citation type="submission" date="2019-11" db="EMBL/GenBank/DDBJ databases">
        <title>Whole genome sequence of Haloferax sp. MBLA0076.</title>
        <authorList>
            <person name="Seo M.-J."/>
            <person name="Cho E.-S."/>
        </authorList>
    </citation>
    <scope>NUCLEOTIDE SEQUENCE [LARGE SCALE GENOMIC DNA]</scope>
    <source>
        <strain evidence="4 5">MBLA0076</strain>
    </source>
</reference>
<dbReference type="AlphaFoldDB" id="A0A6A8GLC5"/>
<dbReference type="Pfam" id="PF24034">
    <property type="entry name" value="DUF7343"/>
    <property type="match status" value="1"/>
</dbReference>
<feature type="domain" description="DUF7345" evidence="3">
    <location>
        <begin position="43"/>
        <end position="172"/>
    </location>
</feature>
<dbReference type="InterPro" id="IPR055767">
    <property type="entry name" value="DUF7343"/>
</dbReference>
<evidence type="ECO:0000313" key="4">
    <source>
        <dbReference type="EMBL" id="MRX22917.1"/>
    </source>
</evidence>
<organism evidence="4 5">
    <name type="scientific">Haloferax litoreum</name>
    <dbReference type="NCBI Taxonomy" id="2666140"/>
    <lineage>
        <taxon>Archaea</taxon>
        <taxon>Methanobacteriati</taxon>
        <taxon>Methanobacteriota</taxon>
        <taxon>Stenosarchaea group</taxon>
        <taxon>Halobacteria</taxon>
        <taxon>Halobacteriales</taxon>
        <taxon>Haloferacaceae</taxon>
        <taxon>Haloferax</taxon>
    </lineage>
</organism>
<feature type="domain" description="DUF7343" evidence="2">
    <location>
        <begin position="328"/>
        <end position="388"/>
    </location>
</feature>
<dbReference type="Gene3D" id="1.10.10.10">
    <property type="entry name" value="Winged helix-like DNA-binding domain superfamily/Winged helix DNA-binding domain"/>
    <property type="match status" value="1"/>
</dbReference>
<gene>
    <name evidence="4" type="ORF">GJR96_13265</name>
</gene>
<evidence type="ECO:0000259" key="3">
    <source>
        <dbReference type="Pfam" id="PF24036"/>
    </source>
</evidence>
<sequence>MGRSLARIAVAFVVLFSLVAGPLSTTGVAQAQTQPDVDNTVLRIEVHENASATWELQIRTRLRTSEQKAEYRAFQRRFENDTSAFLGPFATRINGTVDAASRATGREMNATDFSASTSIQTVPRQWGVVSYQFRWRNFTDEDDGRLVVGDVFESGLFIAENDTLEVVAPAEYRVASATPSATSREDGVLTWNGPETFADGEPLVVFEPRPVETTSVETTAAEPNGTNWQTIGGTVGAVFFVVFVAVGYWRRVAGDETEGEHERALRADEQTARGPRDVGKDKSHEAGAGHPDDGSPEHDGEVARDEVEDAGGVSAEDGVDDDVSVDPILTDEDRVQNLLRASDGRIRQKDVVTELDWSKSKVSRVLSRMEDDGTIEKLRLGRENVIELVSASTTDEDTD</sequence>
<evidence type="ECO:0000313" key="5">
    <source>
        <dbReference type="Proteomes" id="UP000439022"/>
    </source>
</evidence>
<dbReference type="SUPFAM" id="SSF46785">
    <property type="entry name" value="Winged helix' DNA-binding domain"/>
    <property type="match status" value="1"/>
</dbReference>
<dbReference type="InterPro" id="IPR055769">
    <property type="entry name" value="DUF7345"/>
</dbReference>
<accession>A0A6A8GLC5</accession>
<proteinExistence type="predicted"/>
<feature type="region of interest" description="Disordered" evidence="1">
    <location>
        <begin position="255"/>
        <end position="328"/>
    </location>
</feature>
<protein>
    <submittedName>
        <fullName evidence="4">MarR family transcriptional regulator</fullName>
    </submittedName>
</protein>
<dbReference type="InterPro" id="IPR036388">
    <property type="entry name" value="WH-like_DNA-bd_sf"/>
</dbReference>
<dbReference type="Pfam" id="PF24036">
    <property type="entry name" value="DUF7345"/>
    <property type="match status" value="1"/>
</dbReference>
<dbReference type="Proteomes" id="UP000439022">
    <property type="component" value="Unassembled WGS sequence"/>
</dbReference>
<dbReference type="RefSeq" id="WP_151163362.1">
    <property type="nucleotide sequence ID" value="NZ_WKJO01000001.1"/>
</dbReference>
<name>A0A6A8GLC5_9EURY</name>
<keyword evidence="5" id="KW-1185">Reference proteome</keyword>
<comment type="caution">
    <text evidence="4">The sequence shown here is derived from an EMBL/GenBank/DDBJ whole genome shotgun (WGS) entry which is preliminary data.</text>
</comment>
<evidence type="ECO:0000256" key="1">
    <source>
        <dbReference type="SAM" id="MobiDB-lite"/>
    </source>
</evidence>
<dbReference type="EMBL" id="WKJO01000001">
    <property type="protein sequence ID" value="MRX22917.1"/>
    <property type="molecule type" value="Genomic_DNA"/>
</dbReference>